<dbReference type="GO" id="GO:0051604">
    <property type="term" value="P:protein maturation"/>
    <property type="evidence" value="ECO:0007669"/>
    <property type="project" value="TreeGrafter"/>
</dbReference>
<comment type="caution">
    <text evidence="4">The sequence shown here is derived from an EMBL/GenBank/DDBJ whole genome shotgun (WGS) entry which is preliminary data.</text>
</comment>
<dbReference type="GO" id="GO:0005506">
    <property type="term" value="F:iron ion binding"/>
    <property type="evidence" value="ECO:0007669"/>
    <property type="project" value="TreeGrafter"/>
</dbReference>
<keyword evidence="5" id="KW-1185">Reference proteome</keyword>
<dbReference type="Pfam" id="PF01924">
    <property type="entry name" value="HypD"/>
    <property type="match status" value="1"/>
</dbReference>
<evidence type="ECO:0000256" key="3">
    <source>
        <dbReference type="ARBA" id="ARBA00023004"/>
    </source>
</evidence>
<gene>
    <name evidence="4" type="ORF">EDD73_12533</name>
</gene>
<sequence length="373" mass="40034">MLDEIIKPLRDPVRGRQMLAEIQARWHTLAARRGRPIVLMEFCGTHTVALARTGIRSLLLPEVELKSGPGCPVCVTDARDLDRAIALASVPGVTVATFGDLLRVPGSRGSLQEARAQGADVQVVASPLDALQLAIAHRERQVVFLAAGFETTAPATAVTVQAAARQGVENFFVYSLHKMTPPGLRAVLGDREIGIDGVILPGHVSLIVGRQAWDFVAEEHQLPGVVAGFEPVELLAALGLMALHWDEEPQILNAYERVVRERGNGAAQQALAESFVPVDAHWRGLGLLPGSGLALAERYRQWDAVVQFADCWRDLEPPKPIAGCRCGDVLRGVCTPLDCRLFGQGCSPATPVGPCMVSQEGTCAAYARFAVAK</sequence>
<dbReference type="PIRSF" id="PIRSF005622">
    <property type="entry name" value="Hydrgn_mat_hypD"/>
    <property type="match status" value="1"/>
</dbReference>
<keyword evidence="2" id="KW-0479">Metal-binding</keyword>
<dbReference type="EMBL" id="SLXT01000025">
    <property type="protein sequence ID" value="TCP61802.1"/>
    <property type="molecule type" value="Genomic_DNA"/>
</dbReference>
<dbReference type="InterPro" id="IPR042243">
    <property type="entry name" value="HypD_1"/>
</dbReference>
<evidence type="ECO:0000313" key="4">
    <source>
        <dbReference type="EMBL" id="TCP61802.1"/>
    </source>
</evidence>
<dbReference type="GO" id="GO:0070025">
    <property type="term" value="F:carbon monoxide binding"/>
    <property type="evidence" value="ECO:0007669"/>
    <property type="project" value="TreeGrafter"/>
</dbReference>
<dbReference type="NCBIfam" id="TIGR00075">
    <property type="entry name" value="hypD"/>
    <property type="match status" value="1"/>
</dbReference>
<protein>
    <submittedName>
        <fullName evidence="4">Hydrogenase maturation protein HypD</fullName>
    </submittedName>
</protein>
<dbReference type="AlphaFoldDB" id="A0A4R2RE83"/>
<organism evidence="4 5">
    <name type="scientific">Heliophilum fasciatum</name>
    <dbReference type="NCBI Taxonomy" id="35700"/>
    <lineage>
        <taxon>Bacteria</taxon>
        <taxon>Bacillati</taxon>
        <taxon>Bacillota</taxon>
        <taxon>Clostridia</taxon>
        <taxon>Eubacteriales</taxon>
        <taxon>Heliobacteriaceae</taxon>
        <taxon>Heliophilum</taxon>
    </lineage>
</organism>
<dbReference type="Gene3D" id="6.10.20.100">
    <property type="match status" value="1"/>
</dbReference>
<keyword evidence="3" id="KW-0408">Iron</keyword>
<dbReference type="PANTHER" id="PTHR30149">
    <property type="entry name" value="HYDROGENASE PROTEIN ASSEMBLY PROTEIN HYPD"/>
    <property type="match status" value="1"/>
</dbReference>
<proteinExistence type="inferred from homology"/>
<evidence type="ECO:0000256" key="1">
    <source>
        <dbReference type="ARBA" id="ARBA00007888"/>
    </source>
</evidence>
<name>A0A4R2RE83_9FIRM</name>
<dbReference type="Gene3D" id="3.40.50.11740">
    <property type="entry name" value="HypD, alpha/beta domain 2"/>
    <property type="match status" value="2"/>
</dbReference>
<evidence type="ECO:0000256" key="2">
    <source>
        <dbReference type="ARBA" id="ARBA00022723"/>
    </source>
</evidence>
<dbReference type="InterPro" id="IPR002780">
    <property type="entry name" value="Hyd_form_HypD"/>
</dbReference>
<dbReference type="RefSeq" id="WP_243116904.1">
    <property type="nucleotide sequence ID" value="NZ_JAOQNU010000025.1"/>
</dbReference>
<dbReference type="PANTHER" id="PTHR30149:SF0">
    <property type="entry name" value="HYDROGENASE MATURATION FACTOR HYPD"/>
    <property type="match status" value="1"/>
</dbReference>
<dbReference type="Proteomes" id="UP000294813">
    <property type="component" value="Unassembled WGS sequence"/>
</dbReference>
<comment type="similarity">
    <text evidence="1">Belongs to the HypD family.</text>
</comment>
<reference evidence="4 5" key="1">
    <citation type="submission" date="2019-03" db="EMBL/GenBank/DDBJ databases">
        <title>Genomic Encyclopedia of Type Strains, Phase IV (KMG-IV): sequencing the most valuable type-strain genomes for metagenomic binning, comparative biology and taxonomic classification.</title>
        <authorList>
            <person name="Goeker M."/>
        </authorList>
    </citation>
    <scope>NUCLEOTIDE SEQUENCE [LARGE SCALE GENOMIC DNA]</scope>
    <source>
        <strain evidence="4 5">DSM 11170</strain>
    </source>
</reference>
<accession>A0A4R2RE83</accession>
<evidence type="ECO:0000313" key="5">
    <source>
        <dbReference type="Proteomes" id="UP000294813"/>
    </source>
</evidence>
<dbReference type="GO" id="GO:0051539">
    <property type="term" value="F:4 iron, 4 sulfur cluster binding"/>
    <property type="evidence" value="ECO:0007669"/>
    <property type="project" value="TreeGrafter"/>
</dbReference>
<dbReference type="InterPro" id="IPR042244">
    <property type="entry name" value="HypD_2_sf"/>
</dbReference>